<dbReference type="Proteomes" id="UP000006873">
    <property type="component" value="Chromosome"/>
</dbReference>
<dbReference type="KEGG" id="elm:ELI_3044"/>
<keyword evidence="2" id="KW-1185">Reference proteome</keyword>
<reference key="1">
    <citation type="submission" date="2010-09" db="EMBL/GenBank/DDBJ databases">
        <authorList>
            <person name="Roh H."/>
            <person name="Ko H.-J."/>
            <person name="Kim D."/>
            <person name="Choi D.G."/>
            <person name="Park S."/>
            <person name="Kim S."/>
            <person name="Kim K.H."/>
            <person name="Chang I.S."/>
            <person name="Choi I.-G."/>
        </authorList>
    </citation>
    <scope>NUCLEOTIDE SEQUENCE</scope>
    <source>
        <strain>KIST612</strain>
    </source>
</reference>
<evidence type="ECO:0000313" key="2">
    <source>
        <dbReference type="Proteomes" id="UP000006873"/>
    </source>
</evidence>
<accession>E3GF04</accession>
<protein>
    <submittedName>
        <fullName evidence="1">Uncharacterized protein</fullName>
    </submittedName>
</protein>
<reference evidence="1 2" key="2">
    <citation type="journal article" date="2011" name="J. Bacteriol.">
        <title>Complete genome sequence of a carbon monoxide-utilizing acetogen, Eubacterium limosum KIST612.</title>
        <authorList>
            <person name="Roh H."/>
            <person name="Ko H.J."/>
            <person name="Kim D."/>
            <person name="Choi D.G."/>
            <person name="Park S."/>
            <person name="Kim S."/>
            <person name="Chang I.S."/>
            <person name="Choi I.G."/>
        </authorList>
    </citation>
    <scope>NUCLEOTIDE SEQUENCE [LARGE SCALE GENOMIC DNA]</scope>
    <source>
        <strain evidence="1 2">KIST612</strain>
    </source>
</reference>
<sequence length="37" mass="4533">MTCFMQPMVFKVSKIKKKPFRSNFWAESEKNNRFISF</sequence>
<dbReference type="EMBL" id="CP002273">
    <property type="protein sequence ID" value="ADO38013.1"/>
    <property type="molecule type" value="Genomic_DNA"/>
</dbReference>
<dbReference type="AlphaFoldDB" id="E3GF04"/>
<name>E3GF04_9FIRM</name>
<proteinExistence type="predicted"/>
<gene>
    <name evidence="1" type="ordered locus">ELI_3044</name>
</gene>
<evidence type="ECO:0000313" key="1">
    <source>
        <dbReference type="EMBL" id="ADO38013.1"/>
    </source>
</evidence>
<dbReference type="HOGENOM" id="CLU_3343828_0_0_9"/>
<organism evidence="1 2">
    <name type="scientific">Eubacterium callanderi</name>
    <dbReference type="NCBI Taxonomy" id="53442"/>
    <lineage>
        <taxon>Bacteria</taxon>
        <taxon>Bacillati</taxon>
        <taxon>Bacillota</taxon>
        <taxon>Clostridia</taxon>
        <taxon>Eubacteriales</taxon>
        <taxon>Eubacteriaceae</taxon>
        <taxon>Eubacterium</taxon>
    </lineage>
</organism>